<protein>
    <submittedName>
        <fullName evidence="4">Capsule biosynthesis protein CapD</fullName>
    </submittedName>
</protein>
<dbReference type="Pfam" id="PF02719">
    <property type="entry name" value="Polysacc_synt_2"/>
    <property type="match status" value="1"/>
</dbReference>
<reference evidence="5" key="1">
    <citation type="submission" date="2015-11" db="EMBL/GenBank/DDBJ databases">
        <title>Complete genome sequence of a polyethylene glycol-degrading strain Sphingopyxis terrae strain 203-1 (NBRC 15098).</title>
        <authorList>
            <person name="Yoshiyuki O."/>
            <person name="Shouta N."/>
            <person name="Nagata Y."/>
            <person name="Numata M."/>
            <person name="Tsuchikane K."/>
            <person name="Hosoyama A."/>
            <person name="Yamazoe A."/>
            <person name="Tsuda M."/>
            <person name="Fujita N."/>
            <person name="Kawai F."/>
        </authorList>
    </citation>
    <scope>NUCLEOTIDE SEQUENCE [LARGE SCALE GENOMIC DNA]</scope>
    <source>
        <strain evidence="5">203-1</strain>
    </source>
</reference>
<feature type="transmembrane region" description="Helical" evidence="2">
    <location>
        <begin position="131"/>
        <end position="152"/>
    </location>
</feature>
<dbReference type="Gene3D" id="3.40.50.720">
    <property type="entry name" value="NAD(P)-binding Rossmann-like Domain"/>
    <property type="match status" value="2"/>
</dbReference>
<reference evidence="4 5" key="2">
    <citation type="journal article" date="2016" name="Genome Announc.">
        <title>Complete Genome Sequence of Sphingopyxis terrae Strain 203-1 (NBRC 111660), a Polyethylene Glycol Degrader.</title>
        <authorList>
            <person name="Ohtsubo Y."/>
            <person name="Nonoyama S."/>
            <person name="Nagata Y."/>
            <person name="Numata M."/>
            <person name="Tsuchikane K."/>
            <person name="Hosoyama A."/>
            <person name="Yamazoe A."/>
            <person name="Tsuda M."/>
            <person name="Fujita N."/>
            <person name="Kawai F."/>
        </authorList>
    </citation>
    <scope>NUCLEOTIDE SEQUENCE [LARGE SCALE GENOMIC DNA]</scope>
    <source>
        <strain evidence="4 5">203-1</strain>
    </source>
</reference>
<organism evidence="4 5">
    <name type="scientific">Sphingopyxis terrae subsp. terrae NBRC 15098</name>
    <dbReference type="NCBI Taxonomy" id="1219058"/>
    <lineage>
        <taxon>Bacteria</taxon>
        <taxon>Pseudomonadati</taxon>
        <taxon>Pseudomonadota</taxon>
        <taxon>Alphaproteobacteria</taxon>
        <taxon>Sphingomonadales</taxon>
        <taxon>Sphingomonadaceae</taxon>
        <taxon>Sphingopyxis</taxon>
    </lineage>
</organism>
<proteinExistence type="inferred from homology"/>
<dbReference type="PANTHER" id="PTHR43318">
    <property type="entry name" value="UDP-N-ACETYLGLUCOSAMINE 4,6-DEHYDRATASE"/>
    <property type="match status" value="1"/>
</dbReference>
<feature type="transmembrane region" description="Helical" evidence="2">
    <location>
        <begin position="58"/>
        <end position="77"/>
    </location>
</feature>
<keyword evidence="2" id="KW-0812">Transmembrane</keyword>
<dbReference type="SUPFAM" id="SSF51735">
    <property type="entry name" value="NAD(P)-binding Rossmann-fold domains"/>
    <property type="match status" value="2"/>
</dbReference>
<sequence length="652" mass="72221">MTFRDYDYWRRLRKQTLNFIGDRPRVQRQAAAVMIDGVLCLMAVWIAFSLRLGVWELFSRPIASFAACALLFWYPIAWRSGVYRSLIRYSGSRTVADLAVACGLLMIPLLVVCVLFRLPDVPRTLSVLHPIIFLLLLAASRIAIRFALLDLLKVVDVNARRMLVYGAGRAGQQLALSLRHEPKVDLVGFVDDDARLDGQRLDGVRVFGSFRLRQVLQDTAADEVLLAIPSASRARRREIIEELQGEDVYVRSLPSLTNVIDGSITVSDLREIQIEELLGREAVAANELLMSRTIVGKRVLVSGAGGSIGSELCRQMVRCRPARLVLLEQSEFALYSIERELDAMMRALGETVPLELELANVSERSAMRRVYNRHRPETVFHAAAYKHVPLVEANPISGLRNNIMGTLYSVEAAEEFGATNFTLISTDKAVRPTNIMGASKRVCELILQARAANPDVGTIFSMVRFGNVLGSSGSVVPLFKAQIAAGGPLTLTHREITRYFMTIPEAAQLVIQASAMAKGGEVFVLDMGEPVRIADLARAMVRLSGLNIRDADHPDGDIEIVETGLRPGEKLYEELLIGNNPEPTNHPRIMRARERLLQWPELDAMLKELDTTIRGTGDAVAAMQIIGRLVPEYAAGGQWATLLGDHHVKSVE</sequence>
<comment type="similarity">
    <text evidence="1">Belongs to the polysaccharide synthase family.</text>
</comment>
<dbReference type="PANTHER" id="PTHR43318:SF1">
    <property type="entry name" value="POLYSACCHARIDE BIOSYNTHESIS PROTEIN EPSC-RELATED"/>
    <property type="match status" value="1"/>
</dbReference>
<dbReference type="AlphaFoldDB" id="A0A142W0Y6"/>
<feature type="transmembrane region" description="Helical" evidence="2">
    <location>
        <begin position="30"/>
        <end position="52"/>
    </location>
</feature>
<evidence type="ECO:0000313" key="5">
    <source>
        <dbReference type="Proteomes" id="UP000076234"/>
    </source>
</evidence>
<evidence type="ECO:0000313" key="4">
    <source>
        <dbReference type="EMBL" id="AMU95639.1"/>
    </source>
</evidence>
<accession>A0A142W0Y6</accession>
<dbReference type="Pfam" id="PF13727">
    <property type="entry name" value="CoA_binding_3"/>
    <property type="match status" value="1"/>
</dbReference>
<dbReference type="CDD" id="cd05237">
    <property type="entry name" value="UDP_invert_4-6DH_SDR_e"/>
    <property type="match status" value="1"/>
</dbReference>
<evidence type="ECO:0000256" key="2">
    <source>
        <dbReference type="SAM" id="Phobius"/>
    </source>
</evidence>
<feature type="domain" description="Polysaccharide biosynthesis protein CapD-like" evidence="3">
    <location>
        <begin position="299"/>
        <end position="593"/>
    </location>
</feature>
<name>A0A142W0Y6_9SPHN</name>
<gene>
    <name evidence="4" type="ORF">AOA14_13575</name>
</gene>
<dbReference type="InterPro" id="IPR036291">
    <property type="entry name" value="NAD(P)-bd_dom_sf"/>
</dbReference>
<dbReference type="InterPro" id="IPR051203">
    <property type="entry name" value="Polysaccharide_Synthase-Rel"/>
</dbReference>
<dbReference type="Proteomes" id="UP000076234">
    <property type="component" value="Chromosome"/>
</dbReference>
<feature type="transmembrane region" description="Helical" evidence="2">
    <location>
        <begin position="98"/>
        <end position="119"/>
    </location>
</feature>
<dbReference type="KEGG" id="ster:AOA14_13575"/>
<evidence type="ECO:0000256" key="1">
    <source>
        <dbReference type="ARBA" id="ARBA00007430"/>
    </source>
</evidence>
<keyword evidence="2" id="KW-0472">Membrane</keyword>
<dbReference type="InterPro" id="IPR003869">
    <property type="entry name" value="Polysac_CapD-like"/>
</dbReference>
<evidence type="ECO:0000259" key="3">
    <source>
        <dbReference type="Pfam" id="PF02719"/>
    </source>
</evidence>
<dbReference type="STRING" id="1219058.AOA14_13575"/>
<keyword evidence="2" id="KW-1133">Transmembrane helix</keyword>
<dbReference type="EMBL" id="CP013342">
    <property type="protein sequence ID" value="AMU95639.1"/>
    <property type="molecule type" value="Genomic_DNA"/>
</dbReference>